<accession>A0A0C3SDK4</accession>
<feature type="transmembrane region" description="Helical" evidence="1">
    <location>
        <begin position="84"/>
        <end position="104"/>
    </location>
</feature>
<evidence type="ECO:0000256" key="1">
    <source>
        <dbReference type="SAM" id="Phobius"/>
    </source>
</evidence>
<feature type="transmembrane region" description="Helical" evidence="1">
    <location>
        <begin position="156"/>
        <end position="180"/>
    </location>
</feature>
<dbReference type="OrthoDB" id="2686513at2759"/>
<keyword evidence="1" id="KW-0812">Transmembrane</keyword>
<name>A0A0C3SDK4_PHLG1</name>
<keyword evidence="4" id="KW-1185">Reference proteome</keyword>
<reference evidence="3 4" key="1">
    <citation type="journal article" date="2014" name="PLoS Genet.">
        <title>Analysis of the Phlebiopsis gigantea genome, transcriptome and secretome provides insight into its pioneer colonization strategies of wood.</title>
        <authorList>
            <person name="Hori C."/>
            <person name="Ishida T."/>
            <person name="Igarashi K."/>
            <person name="Samejima M."/>
            <person name="Suzuki H."/>
            <person name="Master E."/>
            <person name="Ferreira P."/>
            <person name="Ruiz-Duenas F.J."/>
            <person name="Held B."/>
            <person name="Canessa P."/>
            <person name="Larrondo L.F."/>
            <person name="Schmoll M."/>
            <person name="Druzhinina I.S."/>
            <person name="Kubicek C.P."/>
            <person name="Gaskell J.A."/>
            <person name="Kersten P."/>
            <person name="St John F."/>
            <person name="Glasner J."/>
            <person name="Sabat G."/>
            <person name="Splinter BonDurant S."/>
            <person name="Syed K."/>
            <person name="Yadav J."/>
            <person name="Mgbeahuruike A.C."/>
            <person name="Kovalchuk A."/>
            <person name="Asiegbu F.O."/>
            <person name="Lackner G."/>
            <person name="Hoffmeister D."/>
            <person name="Rencoret J."/>
            <person name="Gutierrez A."/>
            <person name="Sun H."/>
            <person name="Lindquist E."/>
            <person name="Barry K."/>
            <person name="Riley R."/>
            <person name="Grigoriev I.V."/>
            <person name="Henrissat B."/>
            <person name="Kues U."/>
            <person name="Berka R.M."/>
            <person name="Martinez A.T."/>
            <person name="Covert S.F."/>
            <person name="Blanchette R.A."/>
            <person name="Cullen D."/>
        </authorList>
    </citation>
    <scope>NUCLEOTIDE SEQUENCE [LARGE SCALE GENOMIC DNA]</scope>
    <source>
        <strain evidence="3 4">11061_1 CR5-6</strain>
    </source>
</reference>
<keyword evidence="1" id="KW-1133">Transmembrane helix</keyword>
<evidence type="ECO:0000259" key="2">
    <source>
        <dbReference type="Pfam" id="PF20151"/>
    </source>
</evidence>
<organism evidence="3 4">
    <name type="scientific">Phlebiopsis gigantea (strain 11061_1 CR5-6)</name>
    <name type="common">White-rot fungus</name>
    <name type="synonym">Peniophora gigantea</name>
    <dbReference type="NCBI Taxonomy" id="745531"/>
    <lineage>
        <taxon>Eukaryota</taxon>
        <taxon>Fungi</taxon>
        <taxon>Dikarya</taxon>
        <taxon>Basidiomycota</taxon>
        <taxon>Agaricomycotina</taxon>
        <taxon>Agaricomycetes</taxon>
        <taxon>Polyporales</taxon>
        <taxon>Phanerochaetaceae</taxon>
        <taxon>Phlebiopsis</taxon>
    </lineage>
</organism>
<dbReference type="Proteomes" id="UP000053257">
    <property type="component" value="Unassembled WGS sequence"/>
</dbReference>
<feature type="transmembrane region" description="Helical" evidence="1">
    <location>
        <begin position="116"/>
        <end position="136"/>
    </location>
</feature>
<protein>
    <recommendedName>
        <fullName evidence="2">DUF6533 domain-containing protein</fullName>
    </recommendedName>
</protein>
<sequence length="333" mass="37177">MSADAIPVSQLYLHNYLHLLGIVIFFYDYAITFDDEYWRVWRTPTTGASLVFLLNRYFAFFTNIAITAGNFATFKTTQSCARYAFYRQLCLIIIQVIVAVNQFLRIYALYSRSRRIAALIFSIGGILLALSIWAVIGQKSDISLSQGCHLASSRISGIRIAVAWESLFIYDFLIFSLTFLKTYRQRSMYAGPGRNDLIALIVRDGAIYFAVMACAQCANTMTFYFCPPALRGVLSTFASNVSVTMMCRFMLNLHRTATERLHNYSTASTDFGSVASSGMVFTSRVATTAGLRTTRGAAAADTLPPPLLPPPWTEEFELAPVPVPGQIEEVHRV</sequence>
<dbReference type="Pfam" id="PF20151">
    <property type="entry name" value="DUF6533"/>
    <property type="match status" value="1"/>
</dbReference>
<proteinExistence type="predicted"/>
<keyword evidence="1" id="KW-0472">Membrane</keyword>
<dbReference type="AlphaFoldDB" id="A0A0C3SDK4"/>
<gene>
    <name evidence="3" type="ORF">PHLGIDRAFT_126045</name>
</gene>
<dbReference type="HOGENOM" id="CLU_035509_7_0_1"/>
<dbReference type="EMBL" id="KN840462">
    <property type="protein sequence ID" value="KIP09740.1"/>
    <property type="molecule type" value="Genomic_DNA"/>
</dbReference>
<evidence type="ECO:0000313" key="3">
    <source>
        <dbReference type="EMBL" id="KIP09740.1"/>
    </source>
</evidence>
<feature type="transmembrane region" description="Helical" evidence="1">
    <location>
        <begin position="50"/>
        <end position="72"/>
    </location>
</feature>
<dbReference type="InterPro" id="IPR045340">
    <property type="entry name" value="DUF6533"/>
</dbReference>
<feature type="transmembrane region" description="Helical" evidence="1">
    <location>
        <begin position="12"/>
        <end position="30"/>
    </location>
</feature>
<feature type="domain" description="DUF6533" evidence="2">
    <location>
        <begin position="16"/>
        <end position="60"/>
    </location>
</feature>
<evidence type="ECO:0000313" key="4">
    <source>
        <dbReference type="Proteomes" id="UP000053257"/>
    </source>
</evidence>